<dbReference type="GO" id="GO:0020037">
    <property type="term" value="F:heme binding"/>
    <property type="evidence" value="ECO:0007669"/>
    <property type="project" value="InterPro"/>
</dbReference>
<organism evidence="7 8">
    <name type="scientific">Polarella glacialis</name>
    <name type="common">Dinoflagellate</name>
    <dbReference type="NCBI Taxonomy" id="89957"/>
    <lineage>
        <taxon>Eukaryota</taxon>
        <taxon>Sar</taxon>
        <taxon>Alveolata</taxon>
        <taxon>Dinophyceae</taxon>
        <taxon>Suessiales</taxon>
        <taxon>Suessiaceae</taxon>
        <taxon>Polarella</taxon>
    </lineage>
</organism>
<dbReference type="InterPro" id="IPR017972">
    <property type="entry name" value="Cyt_P450_CS"/>
</dbReference>
<keyword evidence="4 5" id="KW-0408">Iron</keyword>
<dbReference type="Gene3D" id="1.10.630.10">
    <property type="entry name" value="Cytochrome P450"/>
    <property type="match status" value="1"/>
</dbReference>
<dbReference type="PRINTS" id="PR00465">
    <property type="entry name" value="EP450IV"/>
</dbReference>
<dbReference type="GO" id="GO:0004497">
    <property type="term" value="F:monooxygenase activity"/>
    <property type="evidence" value="ECO:0007669"/>
    <property type="project" value="UniProtKB-KW"/>
</dbReference>
<dbReference type="Proteomes" id="UP000626109">
    <property type="component" value="Unassembled WGS sequence"/>
</dbReference>
<gene>
    <name evidence="7" type="ORF">PGLA2088_LOCUS16489</name>
</gene>
<evidence type="ECO:0000313" key="7">
    <source>
        <dbReference type="EMBL" id="CAE8667182.1"/>
    </source>
</evidence>
<evidence type="ECO:0000313" key="8">
    <source>
        <dbReference type="Proteomes" id="UP000626109"/>
    </source>
</evidence>
<accession>A0A813J6E3</accession>
<dbReference type="PANTHER" id="PTHR24305">
    <property type="entry name" value="CYTOCHROME P450"/>
    <property type="match status" value="1"/>
</dbReference>
<comment type="caution">
    <text evidence="7">The sequence shown here is derived from an EMBL/GenBank/DDBJ whole genome shotgun (WGS) entry which is preliminary data.</text>
</comment>
<dbReference type="Pfam" id="PF00067">
    <property type="entry name" value="p450"/>
    <property type="match status" value="1"/>
</dbReference>
<dbReference type="InterPro" id="IPR002403">
    <property type="entry name" value="Cyt_P450_E_grp-IV"/>
</dbReference>
<evidence type="ECO:0000256" key="2">
    <source>
        <dbReference type="ARBA" id="ARBA00010617"/>
    </source>
</evidence>
<feature type="binding site" description="axial binding residue" evidence="5">
    <location>
        <position position="484"/>
    </location>
    <ligand>
        <name>heme</name>
        <dbReference type="ChEBI" id="CHEBI:30413"/>
    </ligand>
    <ligandPart>
        <name>Fe</name>
        <dbReference type="ChEBI" id="CHEBI:18248"/>
    </ligandPart>
</feature>
<keyword evidence="5 6" id="KW-0349">Heme</keyword>
<evidence type="ECO:0008006" key="9">
    <source>
        <dbReference type="Google" id="ProtNLM"/>
    </source>
</evidence>
<dbReference type="GO" id="GO:0005506">
    <property type="term" value="F:iron ion binding"/>
    <property type="evidence" value="ECO:0007669"/>
    <property type="project" value="InterPro"/>
</dbReference>
<dbReference type="GO" id="GO:0016705">
    <property type="term" value="F:oxidoreductase activity, acting on paired donors, with incorporation or reduction of molecular oxygen"/>
    <property type="evidence" value="ECO:0007669"/>
    <property type="project" value="InterPro"/>
</dbReference>
<sequence>MVVRGAELSQVLQLRKKLSWRAVIGAIGRVAALGILLKWLCQVAQLRLRLWGPAGGPWPLPLIGTVGRLLKGGLGNMHKTSLQDVCLFGNMHAWAYFHKPMVNTNCPFHLRRMLVTHWKRYDRSDFEQAAFGELLGQGLILVGNDGWKDMRQLYQSGFNDRNILDLRKVLHTWSHDFVTSLLAAGKHGSQPVDIQEAVQKLTFRAIGLFTLGVDFESEPYLDDLQKTMGSTCSNYGELWFQLLEHTQLRVIFGPFRWWKVLKTASVRTFEKGHALLLRGIDRAIDGRAFAQAADPTESKGAEPFHDLLSCMVGQKGKRFSREEIRHQALTFLFAGHDTTTNLIAWCLYLLVTHPVMLEQARATVRQGDMQFLRCCLLETLRMYPSVPLRSRTMSQADAFPAAEPARCPMLRTPGAVSLPSGTGVSFAINAVHRDPEHWPEPEVFKPSRFEAHVAKAPSALLTAPWASEEEPLKYLPFGAGPRRCIGERLALLEAEEICCAVLKRCKLQAAAGLPPVDEMQLTMRARDGIHLLLVEDLEVAG</sequence>
<keyword evidence="3 5" id="KW-0479">Metal-binding</keyword>
<dbReference type="PANTHER" id="PTHR24305:SF166">
    <property type="entry name" value="CYTOCHROME P450 12A4, MITOCHONDRIAL-RELATED"/>
    <property type="match status" value="1"/>
</dbReference>
<comment type="cofactor">
    <cofactor evidence="1 5">
        <name>heme</name>
        <dbReference type="ChEBI" id="CHEBI:30413"/>
    </cofactor>
</comment>
<keyword evidence="6" id="KW-0560">Oxidoreductase</keyword>
<proteinExistence type="inferred from homology"/>
<dbReference type="SUPFAM" id="SSF48264">
    <property type="entry name" value="Cytochrome P450"/>
    <property type="match status" value="1"/>
</dbReference>
<dbReference type="InterPro" id="IPR001128">
    <property type="entry name" value="Cyt_P450"/>
</dbReference>
<comment type="similarity">
    <text evidence="2 6">Belongs to the cytochrome P450 family.</text>
</comment>
<evidence type="ECO:0000256" key="4">
    <source>
        <dbReference type="ARBA" id="ARBA00023004"/>
    </source>
</evidence>
<evidence type="ECO:0000256" key="1">
    <source>
        <dbReference type="ARBA" id="ARBA00001971"/>
    </source>
</evidence>
<dbReference type="AlphaFoldDB" id="A0A813J6E3"/>
<keyword evidence="6" id="KW-0503">Monooxygenase</keyword>
<evidence type="ECO:0000256" key="5">
    <source>
        <dbReference type="PIRSR" id="PIRSR602403-1"/>
    </source>
</evidence>
<protein>
    <recommendedName>
        <fullName evidence="9">Cytochrome P450</fullName>
    </recommendedName>
</protein>
<dbReference type="PRINTS" id="PR00385">
    <property type="entry name" value="P450"/>
</dbReference>
<dbReference type="InterPro" id="IPR050121">
    <property type="entry name" value="Cytochrome_P450_monoxygenase"/>
</dbReference>
<name>A0A813J6E3_POLGL</name>
<dbReference type="InterPro" id="IPR036396">
    <property type="entry name" value="Cyt_P450_sf"/>
</dbReference>
<dbReference type="EMBL" id="CAJNNW010020918">
    <property type="protein sequence ID" value="CAE8667182.1"/>
    <property type="molecule type" value="Genomic_DNA"/>
</dbReference>
<reference evidence="7" key="1">
    <citation type="submission" date="2021-02" db="EMBL/GenBank/DDBJ databases">
        <authorList>
            <person name="Dougan E. K."/>
            <person name="Rhodes N."/>
            <person name="Thang M."/>
            <person name="Chan C."/>
        </authorList>
    </citation>
    <scope>NUCLEOTIDE SEQUENCE</scope>
</reference>
<evidence type="ECO:0000256" key="6">
    <source>
        <dbReference type="RuleBase" id="RU000461"/>
    </source>
</evidence>
<dbReference type="PROSITE" id="PS00086">
    <property type="entry name" value="CYTOCHROME_P450"/>
    <property type="match status" value="1"/>
</dbReference>
<evidence type="ECO:0000256" key="3">
    <source>
        <dbReference type="ARBA" id="ARBA00022723"/>
    </source>
</evidence>